<evidence type="ECO:0000313" key="1">
    <source>
        <dbReference type="EMBL" id="GLS69901.1"/>
    </source>
</evidence>
<accession>A0AA37TI23</accession>
<dbReference type="Proteomes" id="UP001157440">
    <property type="component" value="Unassembled WGS sequence"/>
</dbReference>
<reference evidence="2" key="1">
    <citation type="journal article" date="2019" name="Int. J. Syst. Evol. Microbiol.">
        <title>The Global Catalogue of Microorganisms (GCM) 10K type strain sequencing project: providing services to taxonomists for standard genome sequencing and annotation.</title>
        <authorList>
            <consortium name="The Broad Institute Genomics Platform"/>
            <consortium name="The Broad Institute Genome Sequencing Center for Infectious Disease"/>
            <person name="Wu L."/>
            <person name="Ma J."/>
        </authorList>
    </citation>
    <scope>NUCLEOTIDE SEQUENCE [LARGE SCALE GENOMIC DNA]</scope>
    <source>
        <strain evidence="2">NBRC 103632</strain>
    </source>
</reference>
<name>A0AA37TI23_9HYPH</name>
<gene>
    <name evidence="1" type="ORF">GCM10007890_19140</name>
</gene>
<keyword evidence="2" id="KW-1185">Reference proteome</keyword>
<comment type="caution">
    <text evidence="1">The sequence shown here is derived from an EMBL/GenBank/DDBJ whole genome shotgun (WGS) entry which is preliminary data.</text>
</comment>
<protein>
    <submittedName>
        <fullName evidence="1">Uncharacterized protein</fullName>
    </submittedName>
</protein>
<dbReference type="EMBL" id="BSPL01000012">
    <property type="protein sequence ID" value="GLS69901.1"/>
    <property type="molecule type" value="Genomic_DNA"/>
</dbReference>
<dbReference type="AlphaFoldDB" id="A0AA37TI23"/>
<organism evidence="1 2">
    <name type="scientific">Methylobacterium tardum</name>
    <dbReference type="NCBI Taxonomy" id="374432"/>
    <lineage>
        <taxon>Bacteria</taxon>
        <taxon>Pseudomonadati</taxon>
        <taxon>Pseudomonadota</taxon>
        <taxon>Alphaproteobacteria</taxon>
        <taxon>Hyphomicrobiales</taxon>
        <taxon>Methylobacteriaceae</taxon>
        <taxon>Methylobacterium</taxon>
    </lineage>
</organism>
<sequence length="306" mass="34442">MVGPRVDALYGGFRGYNDSFSREAFLRTAIERIPGNNLFLIPYNEPNESHRYFSKSGEEQFEEWCRHKTSAVLAVNEDVPIRLFDALATGQIPIVSDDVQSLEMILPPADQLALPVLRYRAGDVDDLERVHREAVRLFDAGGEAGAWRRHRYAVAQHSYVARLRTLAEMLEVKIAGSFGHFEGGQIIDRPAEGSALPLPFVREPRRTPVEMLVAEEIQAGVPIMRCAVADEVAALESRLAVADEREQAVRAVLRALIVSLRWFGLDRSRFRRCVEEEGQDTPNDGPAAIRHTVLYQEARRVLREAP</sequence>
<proteinExistence type="predicted"/>
<evidence type="ECO:0000313" key="2">
    <source>
        <dbReference type="Proteomes" id="UP001157440"/>
    </source>
</evidence>